<accession>A0A099ZKP7</accession>
<protein>
    <submittedName>
        <fullName evidence="1">Uncharacterized protein</fullName>
    </submittedName>
</protein>
<keyword evidence="2" id="KW-1185">Reference proteome</keyword>
<gene>
    <name evidence="1" type="ORF">N309_01284</name>
</gene>
<evidence type="ECO:0000313" key="2">
    <source>
        <dbReference type="Proteomes" id="UP000053641"/>
    </source>
</evidence>
<reference evidence="1 2" key="1">
    <citation type="submission" date="2014-06" db="EMBL/GenBank/DDBJ databases">
        <title>Genome evolution of avian class.</title>
        <authorList>
            <person name="Zhang G."/>
            <person name="Li C."/>
        </authorList>
    </citation>
    <scope>NUCLEOTIDE SEQUENCE [LARGE SCALE GENOMIC DNA]</scope>
    <source>
        <strain evidence="1">BGI_N309</strain>
    </source>
</reference>
<feature type="non-terminal residue" evidence="1">
    <location>
        <position position="110"/>
    </location>
</feature>
<sequence length="110" mass="12324">ENKEVMQHVAVRRLGSAASLVEESLDSGVRSLKRKTADSLELLVVDKLSPPLSVDSSCPFYSCTIPNEGSKLTPLIKKKTAELLREKNRKNEKKVKLLQLIAQEDNYMKV</sequence>
<evidence type="ECO:0000313" key="1">
    <source>
        <dbReference type="EMBL" id="KGL82362.1"/>
    </source>
</evidence>
<name>A0A099ZKP7_TINGU</name>
<dbReference type="STRING" id="94827.A0A099ZKP7"/>
<dbReference type="EMBL" id="KL895141">
    <property type="protein sequence ID" value="KGL82362.1"/>
    <property type="molecule type" value="Genomic_DNA"/>
</dbReference>
<feature type="non-terminal residue" evidence="1">
    <location>
        <position position="1"/>
    </location>
</feature>
<dbReference type="AlphaFoldDB" id="A0A099ZKP7"/>
<organism evidence="1 2">
    <name type="scientific">Tinamus guttatus</name>
    <name type="common">White-throated tinamou</name>
    <dbReference type="NCBI Taxonomy" id="94827"/>
    <lineage>
        <taxon>Eukaryota</taxon>
        <taxon>Metazoa</taxon>
        <taxon>Chordata</taxon>
        <taxon>Craniata</taxon>
        <taxon>Vertebrata</taxon>
        <taxon>Euteleostomi</taxon>
        <taxon>Archelosauria</taxon>
        <taxon>Archosauria</taxon>
        <taxon>Dinosauria</taxon>
        <taxon>Saurischia</taxon>
        <taxon>Theropoda</taxon>
        <taxon>Coelurosauria</taxon>
        <taxon>Aves</taxon>
        <taxon>Palaeognathae</taxon>
        <taxon>Tinamiformes</taxon>
        <taxon>Tinamidae</taxon>
        <taxon>Tinamus</taxon>
    </lineage>
</organism>
<dbReference type="Proteomes" id="UP000053641">
    <property type="component" value="Unassembled WGS sequence"/>
</dbReference>
<proteinExistence type="predicted"/>